<dbReference type="SMART" id="SM00668">
    <property type="entry name" value="CTLH"/>
    <property type="match status" value="1"/>
</dbReference>
<dbReference type="EMBL" id="BDSA01000004">
    <property type="protein sequence ID" value="GBE62198.1"/>
    <property type="molecule type" value="Genomic_DNA"/>
</dbReference>
<feature type="region of interest" description="Disordered" evidence="1">
    <location>
        <begin position="1"/>
        <end position="37"/>
    </location>
</feature>
<name>A0A2H6KGS6_9APIC</name>
<accession>A0A2H6KGS6</accession>
<dbReference type="VEuPathDB" id="PiroplasmaDB:BOVATA_036910"/>
<dbReference type="InterPro" id="IPR024964">
    <property type="entry name" value="CTLH/CRA"/>
</dbReference>
<dbReference type="RefSeq" id="XP_028868441.1">
    <property type="nucleotide sequence ID" value="XM_029012608.1"/>
</dbReference>
<evidence type="ECO:0000259" key="2">
    <source>
        <dbReference type="PROSITE" id="PS50897"/>
    </source>
</evidence>
<dbReference type="Pfam" id="PF10607">
    <property type="entry name" value="CTLH"/>
    <property type="match status" value="1"/>
</dbReference>
<proteinExistence type="predicted"/>
<gene>
    <name evidence="3" type="ORF">BOVATA_036910</name>
</gene>
<dbReference type="GeneID" id="39875968"/>
<evidence type="ECO:0000313" key="3">
    <source>
        <dbReference type="EMBL" id="GBE62198.1"/>
    </source>
</evidence>
<comment type="caution">
    <text evidence="3">The sequence shown here is derived from an EMBL/GenBank/DDBJ whole genome shotgun (WGS) entry which is preliminary data.</text>
</comment>
<sequence>MAGSTSSPAHYQASSDEGATANESNNIADPEGGSARRQEYVNGTSDWLILNYRSWLADLVNVEVDDVDLQRIVMNYLVINMCEDSYSRFIEETGYTGPDISHTIASRRRIRDAILQGRAQDARALIDEVDPRILQKNVHILFNLLSYDLIDIIKAGDANRAVAYARDMLAPCVHKDSSLVEKLEEIMGLITFANMDGFDSSGLISKMHQPKDTAKLVDIALMQHFGQETHVTLEALAKEAAWLQAQLSDEEVWKHIRYRDIARAGIDFAKDTDKV</sequence>
<protein>
    <submittedName>
        <fullName evidence="3">C20orf11 homolog, putative</fullName>
    </submittedName>
</protein>
<evidence type="ECO:0000256" key="1">
    <source>
        <dbReference type="SAM" id="MobiDB-lite"/>
    </source>
</evidence>
<organism evidence="3 4">
    <name type="scientific">Babesia ovata</name>
    <dbReference type="NCBI Taxonomy" id="189622"/>
    <lineage>
        <taxon>Eukaryota</taxon>
        <taxon>Sar</taxon>
        <taxon>Alveolata</taxon>
        <taxon>Apicomplexa</taxon>
        <taxon>Aconoidasida</taxon>
        <taxon>Piroplasmida</taxon>
        <taxon>Babesiidae</taxon>
        <taxon>Babesia</taxon>
    </lineage>
</organism>
<dbReference type="PANTHER" id="PTHR12864">
    <property type="entry name" value="RAN BINDING PROTEIN 9-RELATED"/>
    <property type="match status" value="1"/>
</dbReference>
<dbReference type="OrthoDB" id="2415936at2759"/>
<dbReference type="InterPro" id="IPR050618">
    <property type="entry name" value="Ubq-SigPath_Reg"/>
</dbReference>
<feature type="compositionally biased region" description="Polar residues" evidence="1">
    <location>
        <begin position="1"/>
        <end position="27"/>
    </location>
</feature>
<evidence type="ECO:0000313" key="4">
    <source>
        <dbReference type="Proteomes" id="UP000236319"/>
    </source>
</evidence>
<reference evidence="3 4" key="1">
    <citation type="journal article" date="2017" name="BMC Genomics">
        <title>Whole-genome assembly of Babesia ovata and comparative genomics between closely related pathogens.</title>
        <authorList>
            <person name="Yamagishi J."/>
            <person name="Asada M."/>
            <person name="Hakimi H."/>
            <person name="Tanaka T.Q."/>
            <person name="Sugimoto C."/>
            <person name="Kawazu S."/>
        </authorList>
    </citation>
    <scope>NUCLEOTIDE SEQUENCE [LARGE SCALE GENOMIC DNA]</scope>
    <source>
        <strain evidence="3 4">Miyake</strain>
    </source>
</reference>
<dbReference type="PROSITE" id="PS50897">
    <property type="entry name" value="CTLH"/>
    <property type="match status" value="1"/>
</dbReference>
<keyword evidence="4" id="KW-1185">Reference proteome</keyword>
<dbReference type="InterPro" id="IPR006595">
    <property type="entry name" value="CTLH_C"/>
</dbReference>
<dbReference type="AlphaFoldDB" id="A0A2H6KGS6"/>
<feature type="domain" description="CTLH" evidence="2">
    <location>
        <begin position="103"/>
        <end position="160"/>
    </location>
</feature>
<dbReference type="Proteomes" id="UP000236319">
    <property type="component" value="Unassembled WGS sequence"/>
</dbReference>